<dbReference type="Gene3D" id="3.40.50.1000">
    <property type="entry name" value="HAD superfamily/HAD-like"/>
    <property type="match status" value="1"/>
</dbReference>
<evidence type="ECO:0000256" key="16">
    <source>
        <dbReference type="ARBA" id="ARBA00023136"/>
    </source>
</evidence>
<dbReference type="GO" id="GO:0012505">
    <property type="term" value="C:endomembrane system"/>
    <property type="evidence" value="ECO:0007669"/>
    <property type="project" value="UniProtKB-SubCell"/>
</dbReference>
<dbReference type="SUPFAM" id="SSF81653">
    <property type="entry name" value="Calcium ATPase, transduction domain A"/>
    <property type="match status" value="1"/>
</dbReference>
<keyword evidence="12" id="KW-1278">Translocase</keyword>
<dbReference type="GO" id="GO:0005886">
    <property type="term" value="C:plasma membrane"/>
    <property type="evidence" value="ECO:0007669"/>
    <property type="project" value="UniProtKB-SubCell"/>
</dbReference>
<keyword evidence="16 18" id="KW-0472">Membrane</keyword>
<dbReference type="InterPro" id="IPR006121">
    <property type="entry name" value="HMA_dom"/>
</dbReference>
<dbReference type="RefSeq" id="WP_281837743.1">
    <property type="nucleotide sequence ID" value="NZ_BSDY01000033.1"/>
</dbReference>
<dbReference type="InterPro" id="IPR006122">
    <property type="entry name" value="HMA_Cu_ion-bd"/>
</dbReference>
<dbReference type="InterPro" id="IPR023299">
    <property type="entry name" value="ATPase_P-typ_cyto_dom_N"/>
</dbReference>
<evidence type="ECO:0000256" key="8">
    <source>
        <dbReference type="ARBA" id="ARBA00022741"/>
    </source>
</evidence>
<evidence type="ECO:0000256" key="4">
    <source>
        <dbReference type="ARBA" id="ARBA00022448"/>
    </source>
</evidence>
<accession>A0A9W6LPQ5</accession>
<evidence type="ECO:0000256" key="3">
    <source>
        <dbReference type="ARBA" id="ARBA00012517"/>
    </source>
</evidence>
<evidence type="ECO:0000256" key="18">
    <source>
        <dbReference type="RuleBase" id="RU362081"/>
    </source>
</evidence>
<name>A0A9W6LPQ5_9FUSO</name>
<keyword evidence="10 18" id="KW-0067">ATP-binding</keyword>
<dbReference type="InterPro" id="IPR023214">
    <property type="entry name" value="HAD_sf"/>
</dbReference>
<dbReference type="PANTHER" id="PTHR43520:SF8">
    <property type="entry name" value="P-TYPE CU(+) TRANSPORTER"/>
    <property type="match status" value="1"/>
</dbReference>
<dbReference type="PROSITE" id="PS01047">
    <property type="entry name" value="HMA_1"/>
    <property type="match status" value="2"/>
</dbReference>
<keyword evidence="11" id="KW-0460">Magnesium</keyword>
<feature type="transmembrane region" description="Helical" evidence="18">
    <location>
        <begin position="260"/>
        <end position="280"/>
    </location>
</feature>
<dbReference type="GO" id="GO:0055070">
    <property type="term" value="P:copper ion homeostasis"/>
    <property type="evidence" value="ECO:0007669"/>
    <property type="project" value="TreeGrafter"/>
</dbReference>
<dbReference type="CDD" id="cd00371">
    <property type="entry name" value="HMA"/>
    <property type="match status" value="2"/>
</dbReference>
<keyword evidence="18" id="KW-1003">Cell membrane</keyword>
<dbReference type="PRINTS" id="PR00119">
    <property type="entry name" value="CATATPASE"/>
</dbReference>
<comment type="caution">
    <text evidence="20">The sequence shown here is derived from an EMBL/GenBank/DDBJ whole genome shotgun (WGS) entry which is preliminary data.</text>
</comment>
<evidence type="ECO:0000313" key="20">
    <source>
        <dbReference type="EMBL" id="GLI58068.1"/>
    </source>
</evidence>
<feature type="transmembrane region" description="Helical" evidence="18">
    <location>
        <begin position="418"/>
        <end position="439"/>
    </location>
</feature>
<evidence type="ECO:0000256" key="14">
    <source>
        <dbReference type="ARBA" id="ARBA00023008"/>
    </source>
</evidence>
<dbReference type="InterPro" id="IPR059000">
    <property type="entry name" value="ATPase_P-type_domA"/>
</dbReference>
<dbReference type="FunFam" id="3.40.50.1000:FF:000144">
    <property type="entry name" value="copper-transporting ATPase 1 isoform X2"/>
    <property type="match status" value="1"/>
</dbReference>
<dbReference type="SUPFAM" id="SSF56784">
    <property type="entry name" value="HAD-like"/>
    <property type="match status" value="1"/>
</dbReference>
<dbReference type="Gene3D" id="2.70.150.10">
    <property type="entry name" value="Calcium-transporting ATPase, cytoplasmic transduction domain A"/>
    <property type="match status" value="1"/>
</dbReference>
<dbReference type="GO" id="GO:0005524">
    <property type="term" value="F:ATP binding"/>
    <property type="evidence" value="ECO:0007669"/>
    <property type="project" value="UniProtKB-UniRule"/>
</dbReference>
<dbReference type="InterPro" id="IPR044492">
    <property type="entry name" value="P_typ_ATPase_HD_dom"/>
</dbReference>
<sequence length="835" mass="88664">MKMNYRLRGMSCASCAAKIEKAVGRVAGIEQAAVNFATETLTVSGEIGAGVIENTIKELGYEAEKKSSLKTINLKLLGMSCASCAGKIEKAIGGLGGVESCVVNFATEKATVAYDPKVLKLRDIRESIEGAGYESRVSEDVDENSEAEEKAKALMRHRNSIAVMGMFTLPVLYLAMAEMFIPGIIPNFIKPDANPKLFAGVQLIFTIPVIYLGRGYFSRGFKNLLNRSPNMDTLIGVGTSAAFIYSFYNTFMLFTTLNTAYVMQLYYEAGVVILTLISFGKYLEEVSKGKTNEAIRKLAGLQPKTANLVTQGGEIKAIEIDEVEVEDILLVKPGESVPVDGTVIEGSTAIDESMLTGESLPVKKSRGSRVVGASINKTGSIKFRAEAIGSDTALSQIIKLVEDAQGSKAPIARMADIISSYFVPIVISIAVVSGVAWYFTATAHPEIIPTIFNGSPLGFALTIFISVLVIACPCALGLATPTSIMVGTGKGAENGILIKGGEALETAHKVKKIIFDKTGTITLGEPKVTDIVAVKGISKEEILQKVASAEVHSEHPLGEAIVSGARERGLKLSEVTEFKSITGKGIRGYVDGVFVAIGNRKLLDEYNIHPKLEDDIDRLAGEGKTPMYIILGEGLGGVIAVADPVKETSKKAIAKLHEIGIEVAMVTGDNRKTAHAIARQVGIDVVLAEVLPKDKSAEVKKLQEDGSVVAMVGDGINDAPALAQADIGIAIGSGTDVAIESADIVLMKDDLADVPLALSLSKATIKNIKQNLFWAFFYNTIGIPVAMGLLFGIYYFTGGRVNGMLLLSPALAGAAMAFSSVSVVSNALRLKKFKG</sequence>
<evidence type="ECO:0000313" key="21">
    <source>
        <dbReference type="Proteomes" id="UP001144471"/>
    </source>
</evidence>
<dbReference type="NCBIfam" id="TIGR00003">
    <property type="entry name" value="copper ion binding protein"/>
    <property type="match status" value="2"/>
</dbReference>
<feature type="domain" description="HMA" evidence="19">
    <location>
        <begin position="70"/>
        <end position="136"/>
    </location>
</feature>
<evidence type="ECO:0000256" key="13">
    <source>
        <dbReference type="ARBA" id="ARBA00022989"/>
    </source>
</evidence>
<dbReference type="SFLD" id="SFLDF00027">
    <property type="entry name" value="p-type_atpase"/>
    <property type="match status" value="1"/>
</dbReference>
<dbReference type="InterPro" id="IPR018303">
    <property type="entry name" value="ATPase_P-typ_P_site"/>
</dbReference>
<dbReference type="InterPro" id="IPR001757">
    <property type="entry name" value="P_typ_ATPase"/>
</dbReference>
<comment type="catalytic activity">
    <reaction evidence="17">
        <text>Cu(+)(in) + ATP + H2O = Cu(+)(out) + ADP + phosphate + H(+)</text>
        <dbReference type="Rhea" id="RHEA:25792"/>
        <dbReference type="ChEBI" id="CHEBI:15377"/>
        <dbReference type="ChEBI" id="CHEBI:15378"/>
        <dbReference type="ChEBI" id="CHEBI:30616"/>
        <dbReference type="ChEBI" id="CHEBI:43474"/>
        <dbReference type="ChEBI" id="CHEBI:49552"/>
        <dbReference type="ChEBI" id="CHEBI:456216"/>
        <dbReference type="EC" id="7.2.2.8"/>
    </reaction>
</comment>
<dbReference type="PRINTS" id="PR00942">
    <property type="entry name" value="CUATPASEI"/>
</dbReference>
<evidence type="ECO:0000256" key="9">
    <source>
        <dbReference type="ARBA" id="ARBA00022796"/>
    </source>
</evidence>
<dbReference type="AlphaFoldDB" id="A0A9W6LPQ5"/>
<dbReference type="InterPro" id="IPR036412">
    <property type="entry name" value="HAD-like_sf"/>
</dbReference>
<comment type="similarity">
    <text evidence="2 18">Belongs to the cation transport ATPase (P-type) (TC 3.A.3) family. Type IB subfamily.</text>
</comment>
<keyword evidence="15" id="KW-0406">Ion transport</keyword>
<evidence type="ECO:0000259" key="19">
    <source>
        <dbReference type="PROSITE" id="PS50846"/>
    </source>
</evidence>
<keyword evidence="9" id="KW-0187">Copper transport</keyword>
<keyword evidence="21" id="KW-1185">Reference proteome</keyword>
<keyword evidence="14" id="KW-0186">Copper</keyword>
<feature type="transmembrane region" description="Helical" evidence="18">
    <location>
        <begin position="197"/>
        <end position="217"/>
    </location>
</feature>
<dbReference type="Pfam" id="PF00122">
    <property type="entry name" value="E1-E2_ATPase"/>
    <property type="match status" value="1"/>
</dbReference>
<reference evidence="20" key="1">
    <citation type="submission" date="2022-12" db="EMBL/GenBank/DDBJ databases">
        <title>Reference genome sequencing for broad-spectrum identification of bacterial and archaeal isolates by mass spectrometry.</title>
        <authorList>
            <person name="Sekiguchi Y."/>
            <person name="Tourlousse D.M."/>
        </authorList>
    </citation>
    <scope>NUCLEOTIDE SEQUENCE</scope>
    <source>
        <strain evidence="20">10succ1</strain>
    </source>
</reference>
<dbReference type="InterPro" id="IPR017969">
    <property type="entry name" value="Heavy-metal-associated_CS"/>
</dbReference>
<keyword evidence="13 18" id="KW-1133">Transmembrane helix</keyword>
<dbReference type="NCBIfam" id="TIGR01494">
    <property type="entry name" value="ATPase_P-type"/>
    <property type="match status" value="1"/>
</dbReference>
<dbReference type="SUPFAM" id="SSF55008">
    <property type="entry name" value="HMA, heavy metal-associated domain"/>
    <property type="match status" value="2"/>
</dbReference>
<feature type="domain" description="HMA" evidence="19">
    <location>
        <begin position="1"/>
        <end position="64"/>
    </location>
</feature>
<feature type="transmembrane region" description="Helical" evidence="18">
    <location>
        <begin position="803"/>
        <end position="828"/>
    </location>
</feature>
<comment type="subcellular location">
    <subcellularLocation>
        <location evidence="18">Cell membrane</location>
    </subcellularLocation>
    <subcellularLocation>
        <location evidence="1">Endomembrane system</location>
        <topology evidence="1">Multi-pass membrane protein</topology>
    </subcellularLocation>
</comment>
<dbReference type="PANTHER" id="PTHR43520">
    <property type="entry name" value="ATP7, ISOFORM B"/>
    <property type="match status" value="1"/>
</dbReference>
<evidence type="ECO:0000256" key="10">
    <source>
        <dbReference type="ARBA" id="ARBA00022840"/>
    </source>
</evidence>
<dbReference type="Proteomes" id="UP001144471">
    <property type="component" value="Unassembled WGS sequence"/>
</dbReference>
<dbReference type="Pfam" id="PF00403">
    <property type="entry name" value="HMA"/>
    <property type="match status" value="2"/>
</dbReference>
<keyword evidence="5 18" id="KW-0812">Transmembrane</keyword>
<keyword evidence="4" id="KW-0813">Transport</keyword>
<dbReference type="SFLD" id="SFLDS00003">
    <property type="entry name" value="Haloacid_Dehalogenase"/>
    <property type="match status" value="1"/>
</dbReference>
<dbReference type="EC" id="7.2.2.8" evidence="3"/>
<dbReference type="GO" id="GO:0005507">
    <property type="term" value="F:copper ion binding"/>
    <property type="evidence" value="ECO:0007669"/>
    <property type="project" value="InterPro"/>
</dbReference>
<dbReference type="InterPro" id="IPR023298">
    <property type="entry name" value="ATPase_P-typ_TM_dom_sf"/>
</dbReference>
<keyword evidence="8 18" id="KW-0547">Nucleotide-binding</keyword>
<dbReference type="FunFam" id="3.30.70.100:FF:000033">
    <property type="entry name" value="Copper-transporting ATPase HMA5"/>
    <property type="match status" value="1"/>
</dbReference>
<dbReference type="CDD" id="cd02094">
    <property type="entry name" value="P-type_ATPase_Cu-like"/>
    <property type="match status" value="1"/>
</dbReference>
<dbReference type="InterPro" id="IPR008250">
    <property type="entry name" value="ATPase_P-typ_transduc_dom_A_sf"/>
</dbReference>
<feature type="transmembrane region" description="Helical" evidence="18">
    <location>
        <begin position="772"/>
        <end position="797"/>
    </location>
</feature>
<keyword evidence="7" id="KW-0677">Repeat</keyword>
<feature type="transmembrane region" description="Helical" evidence="18">
    <location>
        <begin position="459"/>
        <end position="480"/>
    </location>
</feature>
<dbReference type="GO" id="GO:0140581">
    <property type="term" value="F:P-type monovalent copper transporter activity"/>
    <property type="evidence" value="ECO:0007669"/>
    <property type="project" value="UniProtKB-EC"/>
</dbReference>
<proteinExistence type="inferred from homology"/>
<feature type="transmembrane region" description="Helical" evidence="18">
    <location>
        <begin position="229"/>
        <end position="248"/>
    </location>
</feature>
<dbReference type="GO" id="GO:0043682">
    <property type="term" value="F:P-type divalent copper transporter activity"/>
    <property type="evidence" value="ECO:0007669"/>
    <property type="project" value="TreeGrafter"/>
</dbReference>
<dbReference type="PROSITE" id="PS50846">
    <property type="entry name" value="HMA_2"/>
    <property type="match status" value="2"/>
</dbReference>
<evidence type="ECO:0000256" key="11">
    <source>
        <dbReference type="ARBA" id="ARBA00022842"/>
    </source>
</evidence>
<evidence type="ECO:0000256" key="6">
    <source>
        <dbReference type="ARBA" id="ARBA00022723"/>
    </source>
</evidence>
<dbReference type="GO" id="GO:0016887">
    <property type="term" value="F:ATP hydrolysis activity"/>
    <property type="evidence" value="ECO:0007669"/>
    <property type="project" value="InterPro"/>
</dbReference>
<dbReference type="Pfam" id="PF00702">
    <property type="entry name" value="Hydrolase"/>
    <property type="match status" value="1"/>
</dbReference>
<evidence type="ECO:0000256" key="17">
    <source>
        <dbReference type="ARBA" id="ARBA00049289"/>
    </source>
</evidence>
<dbReference type="InterPro" id="IPR036163">
    <property type="entry name" value="HMA_dom_sf"/>
</dbReference>
<evidence type="ECO:0000256" key="1">
    <source>
        <dbReference type="ARBA" id="ARBA00004127"/>
    </source>
</evidence>
<keyword evidence="6 18" id="KW-0479">Metal-binding</keyword>
<evidence type="ECO:0000256" key="12">
    <source>
        <dbReference type="ARBA" id="ARBA00022967"/>
    </source>
</evidence>
<dbReference type="Gene3D" id="3.30.70.100">
    <property type="match status" value="2"/>
</dbReference>
<evidence type="ECO:0000256" key="2">
    <source>
        <dbReference type="ARBA" id="ARBA00006024"/>
    </source>
</evidence>
<feature type="transmembrane region" description="Helical" evidence="18">
    <location>
        <begin position="161"/>
        <end position="185"/>
    </location>
</feature>
<protein>
    <recommendedName>
        <fullName evidence="3">P-type Cu(+) transporter</fullName>
        <ecNumber evidence="3">7.2.2.8</ecNumber>
    </recommendedName>
</protein>
<dbReference type="Gene3D" id="3.40.1110.10">
    <property type="entry name" value="Calcium-transporting ATPase, cytoplasmic domain N"/>
    <property type="match status" value="1"/>
</dbReference>
<dbReference type="SUPFAM" id="SSF81665">
    <property type="entry name" value="Calcium ATPase, transmembrane domain M"/>
    <property type="match status" value="1"/>
</dbReference>
<dbReference type="NCBIfam" id="TIGR01525">
    <property type="entry name" value="ATPase-IB_hvy"/>
    <property type="match status" value="1"/>
</dbReference>
<organism evidence="20 21">
    <name type="scientific">Propionigenium maris DSM 9537</name>
    <dbReference type="NCBI Taxonomy" id="1123000"/>
    <lineage>
        <taxon>Bacteria</taxon>
        <taxon>Fusobacteriati</taxon>
        <taxon>Fusobacteriota</taxon>
        <taxon>Fusobacteriia</taxon>
        <taxon>Fusobacteriales</taxon>
        <taxon>Fusobacteriaceae</taxon>
        <taxon>Propionigenium</taxon>
    </lineage>
</organism>
<evidence type="ECO:0000256" key="7">
    <source>
        <dbReference type="ARBA" id="ARBA00022737"/>
    </source>
</evidence>
<dbReference type="FunFam" id="2.70.150.10:FF:000002">
    <property type="entry name" value="Copper-transporting ATPase 1, putative"/>
    <property type="match status" value="1"/>
</dbReference>
<evidence type="ECO:0000256" key="5">
    <source>
        <dbReference type="ARBA" id="ARBA00022692"/>
    </source>
</evidence>
<dbReference type="InterPro" id="IPR027256">
    <property type="entry name" value="P-typ_ATPase_IB"/>
</dbReference>
<dbReference type="PROSITE" id="PS00154">
    <property type="entry name" value="ATPASE_E1_E2"/>
    <property type="match status" value="1"/>
</dbReference>
<dbReference type="EMBL" id="BSDY01000033">
    <property type="protein sequence ID" value="GLI58068.1"/>
    <property type="molecule type" value="Genomic_DNA"/>
</dbReference>
<dbReference type="SFLD" id="SFLDG00002">
    <property type="entry name" value="C1.7:_P-type_atpase_like"/>
    <property type="match status" value="1"/>
</dbReference>
<gene>
    <name evidence="20" type="ORF">PM10SUCC1_35820</name>
</gene>
<evidence type="ECO:0000256" key="15">
    <source>
        <dbReference type="ARBA" id="ARBA00023065"/>
    </source>
</evidence>